<comment type="caution">
    <text evidence="3">The sequence shown here is derived from an EMBL/GenBank/DDBJ whole genome shotgun (WGS) entry which is preliminary data.</text>
</comment>
<accession>A0A9W8HD01</accession>
<dbReference type="AlphaFoldDB" id="A0A9W8HD01"/>
<dbReference type="OrthoDB" id="534815at2759"/>
<dbReference type="InterPro" id="IPR048343">
    <property type="entry name" value="ZW10_C"/>
</dbReference>
<dbReference type="GO" id="GO:1990423">
    <property type="term" value="C:RZZ complex"/>
    <property type="evidence" value="ECO:0007669"/>
    <property type="project" value="TreeGrafter"/>
</dbReference>
<evidence type="ECO:0000259" key="2">
    <source>
        <dbReference type="Pfam" id="PF20666"/>
    </source>
</evidence>
<gene>
    <name evidence="3" type="ORF">H4R18_004194</name>
</gene>
<feature type="coiled-coil region" evidence="1">
    <location>
        <begin position="62"/>
        <end position="89"/>
    </location>
</feature>
<keyword evidence="1" id="KW-0175">Coiled coil</keyword>
<dbReference type="Pfam" id="PF20666">
    <property type="entry name" value="ZW10_C"/>
    <property type="match status" value="1"/>
</dbReference>
<reference evidence="3" key="1">
    <citation type="submission" date="2022-07" db="EMBL/GenBank/DDBJ databases">
        <title>Phylogenomic reconstructions and comparative analyses of Kickxellomycotina fungi.</title>
        <authorList>
            <person name="Reynolds N.K."/>
            <person name="Stajich J.E."/>
            <person name="Barry K."/>
            <person name="Grigoriev I.V."/>
            <person name="Crous P."/>
            <person name="Smith M.E."/>
        </authorList>
    </citation>
    <scope>NUCLEOTIDE SEQUENCE</scope>
    <source>
        <strain evidence="3">NBRC 105414</strain>
    </source>
</reference>
<sequence length="752" mass="76484">MDAWAEQIGSGGLAALAGGAAAAADRAAGAAELAELARALERRLGASRGEVRRLLGAAPSEWAAAEEAAQRARDAIERLERGADGLQAALGGGGAARAEAARAAAAAAQARLRQSDAVLRTLRRVAGLGAEARALDAAVRARDLGAAAEAAVALGAAVDAADDLGAARVRAALAAHVAAARTTISDYALAGLNALVDVDASAADSVRLRVPGGGGDGAALFAVLERLGSAEDARRALGARLVSQFVRPVLAARGAACAEAAGPAELVVRLGSDAGGAEPSAEAVVRMVELVDARLGGAAWAGDVLSEIARLVAERWLVRGAPHTRAELPAFGRVAGGLVALEERLMAGRGSEEAARPIRDAAGRLGRLFAERRAARALAHARALAEGASFAAHELAAHEALSEATVRALVGDAELAPDLEALGRAEAPPVFPRCAVSASAHALVAAAYGLANEAALAGDAGERAVLDGAAWQSLDVYAALFSAVHRAELRAAPALAWQHFNGCMYIAHHAAALGRGAPQWEAAARRLCAAGAATAADAEAAATRDLERMAAAGDYGSDGGGGGCDGLRRLAERLRRAVAQLSRATVPPAATPHVFYGALGRSLDAVFGATAAAVMGLRDIAADHSQTLSDHCRAVHAMVAMFALDPPLLAPYAHLAPARDAAAAPDPLLLPLLVDDGAPPADAAALAARYCPQAARLAQLADVLVISRADILARRRAGLLREFSADELAALIRALFSDTRDRARDIEELQRM</sequence>
<protein>
    <recommendedName>
        <fullName evidence="2">Centromere/kinetochore protein zw10 C-terminal domain-containing protein</fullName>
    </recommendedName>
</protein>
<dbReference type="GO" id="GO:0006888">
    <property type="term" value="P:endoplasmic reticulum to Golgi vesicle-mediated transport"/>
    <property type="evidence" value="ECO:0007669"/>
    <property type="project" value="TreeGrafter"/>
</dbReference>
<dbReference type="PANTHER" id="PTHR12205">
    <property type="entry name" value="CENTROMERE/KINETOCHORE PROTEIN ZW10"/>
    <property type="match status" value="1"/>
</dbReference>
<name>A0A9W8HD01_9FUNG</name>
<dbReference type="Proteomes" id="UP001140217">
    <property type="component" value="Unassembled WGS sequence"/>
</dbReference>
<evidence type="ECO:0000313" key="3">
    <source>
        <dbReference type="EMBL" id="KAJ2779129.1"/>
    </source>
</evidence>
<organism evidence="3 4">
    <name type="scientific">Coemansia javaensis</name>
    <dbReference type="NCBI Taxonomy" id="2761396"/>
    <lineage>
        <taxon>Eukaryota</taxon>
        <taxon>Fungi</taxon>
        <taxon>Fungi incertae sedis</taxon>
        <taxon>Zoopagomycota</taxon>
        <taxon>Kickxellomycotina</taxon>
        <taxon>Kickxellomycetes</taxon>
        <taxon>Kickxellales</taxon>
        <taxon>Kickxellaceae</taxon>
        <taxon>Coemansia</taxon>
    </lineage>
</organism>
<keyword evidence="4" id="KW-1185">Reference proteome</keyword>
<dbReference type="EMBL" id="JANBUL010000192">
    <property type="protein sequence ID" value="KAJ2779129.1"/>
    <property type="molecule type" value="Genomic_DNA"/>
</dbReference>
<dbReference type="GO" id="GO:0007094">
    <property type="term" value="P:mitotic spindle assembly checkpoint signaling"/>
    <property type="evidence" value="ECO:0007669"/>
    <property type="project" value="TreeGrafter"/>
</dbReference>
<proteinExistence type="predicted"/>
<dbReference type="Gene3D" id="1.10.357.150">
    <property type="match status" value="1"/>
</dbReference>
<dbReference type="PANTHER" id="PTHR12205:SF0">
    <property type="entry name" value="CENTROMERE_KINETOCHORE PROTEIN ZW10 HOMOLOG"/>
    <property type="match status" value="1"/>
</dbReference>
<evidence type="ECO:0000256" key="1">
    <source>
        <dbReference type="SAM" id="Coils"/>
    </source>
</evidence>
<evidence type="ECO:0000313" key="4">
    <source>
        <dbReference type="Proteomes" id="UP001140217"/>
    </source>
</evidence>
<dbReference type="InterPro" id="IPR046362">
    <property type="entry name" value="Zw10/DSL1_C_sf"/>
</dbReference>
<feature type="domain" description="Centromere/kinetochore protein zw10 C-terminal" evidence="2">
    <location>
        <begin position="431"/>
        <end position="514"/>
    </location>
</feature>
<dbReference type="GO" id="GO:0005737">
    <property type="term" value="C:cytoplasm"/>
    <property type="evidence" value="ECO:0007669"/>
    <property type="project" value="GOC"/>
</dbReference>